<dbReference type="PROSITE" id="PS50932">
    <property type="entry name" value="HTH_LACI_2"/>
    <property type="match status" value="1"/>
</dbReference>
<gene>
    <name evidence="6" type="ORF">BHL82_00365</name>
</gene>
<evidence type="ECO:0000259" key="5">
    <source>
        <dbReference type="PROSITE" id="PS50932"/>
    </source>
</evidence>
<dbReference type="PANTHER" id="PTHR30146:SF148">
    <property type="entry name" value="HTH-TYPE TRANSCRIPTIONAL REPRESSOR PURR-RELATED"/>
    <property type="match status" value="1"/>
</dbReference>
<evidence type="ECO:0000256" key="4">
    <source>
        <dbReference type="ARBA" id="ARBA00023163"/>
    </source>
</evidence>
<keyword evidence="2" id="KW-0805">Transcription regulation</keyword>
<evidence type="ECO:0000256" key="1">
    <source>
        <dbReference type="ARBA" id="ARBA00022491"/>
    </source>
</evidence>
<evidence type="ECO:0000313" key="6">
    <source>
        <dbReference type="EMBL" id="OTA85406.1"/>
    </source>
</evidence>
<dbReference type="Pfam" id="PF00356">
    <property type="entry name" value="LacI"/>
    <property type="match status" value="1"/>
</dbReference>
<keyword evidence="1" id="KW-0678">Repressor</keyword>
<feature type="domain" description="HTH lacI-type" evidence="5">
    <location>
        <begin position="7"/>
        <end position="61"/>
    </location>
</feature>
<dbReference type="Proteomes" id="UP000194286">
    <property type="component" value="Unassembled WGS sequence"/>
</dbReference>
<keyword evidence="4" id="KW-0804">Transcription</keyword>
<comment type="caution">
    <text evidence="6">The sequence shown here is derived from an EMBL/GenBank/DDBJ whole genome shotgun (WGS) entry which is preliminary data.</text>
</comment>
<dbReference type="SUPFAM" id="SSF53822">
    <property type="entry name" value="Periplasmic binding protein-like I"/>
    <property type="match status" value="1"/>
</dbReference>
<organism evidence="6 7">
    <name type="scientific">Limosilactobacillus reuteri</name>
    <name type="common">Lactobacillus reuteri</name>
    <dbReference type="NCBI Taxonomy" id="1598"/>
    <lineage>
        <taxon>Bacteria</taxon>
        <taxon>Bacillati</taxon>
        <taxon>Bacillota</taxon>
        <taxon>Bacilli</taxon>
        <taxon>Lactobacillales</taxon>
        <taxon>Lactobacillaceae</taxon>
        <taxon>Limosilactobacillus</taxon>
    </lineage>
</organism>
<dbReference type="Gene3D" id="3.40.50.2300">
    <property type="match status" value="2"/>
</dbReference>
<dbReference type="InterPro" id="IPR000843">
    <property type="entry name" value="HTH_LacI"/>
</dbReference>
<dbReference type="Gene3D" id="1.10.260.40">
    <property type="entry name" value="lambda repressor-like DNA-binding domains"/>
    <property type="match status" value="1"/>
</dbReference>
<evidence type="ECO:0000313" key="7">
    <source>
        <dbReference type="Proteomes" id="UP000194286"/>
    </source>
</evidence>
<dbReference type="SMART" id="SM00354">
    <property type="entry name" value="HTH_LACI"/>
    <property type="match status" value="1"/>
</dbReference>
<name>A0A1Y2UNY7_LIMRT</name>
<keyword evidence="3" id="KW-0238">DNA-binding</keyword>
<dbReference type="GO" id="GO:0003700">
    <property type="term" value="F:DNA-binding transcription factor activity"/>
    <property type="evidence" value="ECO:0007669"/>
    <property type="project" value="TreeGrafter"/>
</dbReference>
<evidence type="ECO:0000256" key="3">
    <source>
        <dbReference type="ARBA" id="ARBA00023125"/>
    </source>
</evidence>
<reference evidence="6 7" key="1">
    <citation type="submission" date="2016-09" db="EMBL/GenBank/DDBJ databases">
        <title>Lactobacillus reuteri KLR3005, genome sequencing and assembly.</title>
        <authorList>
            <person name="Lee J.-Y."/>
            <person name="Kim E.B."/>
            <person name="Choi Y.-J."/>
        </authorList>
    </citation>
    <scope>NUCLEOTIDE SEQUENCE [LARGE SCALE GENOMIC DNA]</scope>
    <source>
        <strain evidence="6 7">KLR3005</strain>
    </source>
</reference>
<dbReference type="AlphaFoldDB" id="A0A1Y2UNY7"/>
<dbReference type="EMBL" id="MIMU01000084">
    <property type="protein sequence ID" value="OTA85406.1"/>
    <property type="molecule type" value="Genomic_DNA"/>
</dbReference>
<dbReference type="InterPro" id="IPR028082">
    <property type="entry name" value="Peripla_BP_I"/>
</dbReference>
<dbReference type="InterPro" id="IPR046335">
    <property type="entry name" value="LacI/GalR-like_sensor"/>
</dbReference>
<dbReference type="PANTHER" id="PTHR30146">
    <property type="entry name" value="LACI-RELATED TRANSCRIPTIONAL REPRESSOR"/>
    <property type="match status" value="1"/>
</dbReference>
<evidence type="ECO:0000256" key="2">
    <source>
        <dbReference type="ARBA" id="ARBA00023015"/>
    </source>
</evidence>
<dbReference type="CDD" id="cd01392">
    <property type="entry name" value="HTH_LacI"/>
    <property type="match status" value="1"/>
</dbReference>
<sequence>MKMNDKVTIKTIAKMANVSHTTVSRALNDSPLVKEKTKKEIREIAERLNYSPNLNAKALVEHRSFIIAVYFTDLNSGTSPSFMSEMLHQIKEMLPAGYEIAIDSFAGLRRANQSINLRFDGALVVSQSSSDDVYIDQLAKTGKPVVVLNREIERDDLFNYASDDYSGTVTAIEYLLRMGHKKIGIISGKEEFASSQNRLHAFVDVLNKHNINLNDNWMVTGDYSVKSGYNAMEKILNAGELPTCIFASNDDMAMGAIRACQDYGFNVPDQISFVGFDDSAYSNYFIPRLTTIKKPMREITNKGLKTLNNLINNKNITPIEFMNIKPSLVVRESVKKIN</sequence>
<dbReference type="CDD" id="cd06267">
    <property type="entry name" value="PBP1_LacI_sugar_binding-like"/>
    <property type="match status" value="1"/>
</dbReference>
<dbReference type="GO" id="GO:0000976">
    <property type="term" value="F:transcription cis-regulatory region binding"/>
    <property type="evidence" value="ECO:0007669"/>
    <property type="project" value="TreeGrafter"/>
</dbReference>
<accession>A0A1Y2UNY7</accession>
<dbReference type="SUPFAM" id="SSF47413">
    <property type="entry name" value="lambda repressor-like DNA-binding domains"/>
    <property type="match status" value="1"/>
</dbReference>
<dbReference type="Pfam" id="PF13377">
    <property type="entry name" value="Peripla_BP_3"/>
    <property type="match status" value="1"/>
</dbReference>
<dbReference type="InterPro" id="IPR010982">
    <property type="entry name" value="Lambda_DNA-bd_dom_sf"/>
</dbReference>
<protein>
    <submittedName>
        <fullName evidence="6">LacI family transcriptional regulator</fullName>
    </submittedName>
</protein>
<proteinExistence type="predicted"/>